<evidence type="ECO:0000256" key="1">
    <source>
        <dbReference type="RuleBase" id="RU003682"/>
    </source>
</evidence>
<keyword evidence="1" id="KW-0408">Iron</keyword>
<evidence type="ECO:0000313" key="3">
    <source>
        <dbReference type="EMBL" id="KAL0575721.1"/>
    </source>
</evidence>
<dbReference type="PANTHER" id="PTHR33099">
    <property type="entry name" value="FE2OG DIOXYGENASE DOMAIN-CONTAINING PROTEIN"/>
    <property type="match status" value="1"/>
</dbReference>
<keyword evidence="1" id="KW-0560">Oxidoreductase</keyword>
<protein>
    <recommendedName>
        <fullName evidence="2">Fe2OG dioxygenase domain-containing protein</fullName>
    </recommendedName>
</protein>
<evidence type="ECO:0000259" key="2">
    <source>
        <dbReference type="PROSITE" id="PS51471"/>
    </source>
</evidence>
<reference evidence="3 4" key="1">
    <citation type="submission" date="2024-02" db="EMBL/GenBank/DDBJ databases">
        <title>A draft genome for the cacao thread blight pathogen Marasmius crinis-equi.</title>
        <authorList>
            <person name="Cohen S.P."/>
            <person name="Baruah I.K."/>
            <person name="Amoako-Attah I."/>
            <person name="Bukari Y."/>
            <person name="Meinhardt L.W."/>
            <person name="Bailey B.A."/>
        </authorList>
    </citation>
    <scope>NUCLEOTIDE SEQUENCE [LARGE SCALE GENOMIC DNA]</scope>
    <source>
        <strain evidence="3 4">GH-76</strain>
    </source>
</reference>
<proteinExistence type="inferred from homology"/>
<comment type="similarity">
    <text evidence="1">Belongs to the iron/ascorbate-dependent oxidoreductase family.</text>
</comment>
<dbReference type="Pfam" id="PF13640">
    <property type="entry name" value="2OG-FeII_Oxy_3"/>
    <property type="match status" value="1"/>
</dbReference>
<dbReference type="EMBL" id="JBAHYK010000280">
    <property type="protein sequence ID" value="KAL0575721.1"/>
    <property type="molecule type" value="Genomic_DNA"/>
</dbReference>
<dbReference type="Proteomes" id="UP001465976">
    <property type="component" value="Unassembled WGS sequence"/>
</dbReference>
<sequence length="436" mass="47820">MSSPAEQIEIARAAVVKSDPWISGTAKVPMESLQLYYREKANTSLARFLELKSDASAEDLSALSASCERATFGRANQDVLDESYRKAGKMDLTNFASKLDIHQTRILSTVVPHLLRGEASKREVEAELYKLNVYDKGSFFRAHKDTPRSERMFGSLVIVFPTSHTGGQLVLRHDGKEFTFDSAKVLAGSTDTIAFVAFFSDVEHEVLPVTDGHRVTLTYNLYYSTPSTALFIPPAPLVDHTSQLNATLSALLENPEFSPKGGFLGFGLTHSYPVVPGKTKLDDLIPVLKGSDQVISVACSQLGLNVSIKTAFEDEDWNGVKQQILLDTAVDLSDYGQIEESWSVLFLEEGRGTLVHPYNKEPSPVKGFYRSPRSKAVTWISPLSDCTSGYNSAYLAYGNEASLNLEYVKLSLVAAFGPSGDRGNWGAYDGEEAKTD</sequence>
<organism evidence="3 4">
    <name type="scientific">Marasmius crinis-equi</name>
    <dbReference type="NCBI Taxonomy" id="585013"/>
    <lineage>
        <taxon>Eukaryota</taxon>
        <taxon>Fungi</taxon>
        <taxon>Dikarya</taxon>
        <taxon>Basidiomycota</taxon>
        <taxon>Agaricomycotina</taxon>
        <taxon>Agaricomycetes</taxon>
        <taxon>Agaricomycetidae</taxon>
        <taxon>Agaricales</taxon>
        <taxon>Marasmiineae</taxon>
        <taxon>Marasmiaceae</taxon>
        <taxon>Marasmius</taxon>
    </lineage>
</organism>
<dbReference type="PANTHER" id="PTHR33099:SF7">
    <property type="entry name" value="MYND-TYPE DOMAIN-CONTAINING PROTEIN"/>
    <property type="match status" value="1"/>
</dbReference>
<dbReference type="PROSITE" id="PS51471">
    <property type="entry name" value="FE2OG_OXY"/>
    <property type="match status" value="1"/>
</dbReference>
<accession>A0ABR3FKJ1</accession>
<keyword evidence="4" id="KW-1185">Reference proteome</keyword>
<evidence type="ECO:0000313" key="4">
    <source>
        <dbReference type="Proteomes" id="UP001465976"/>
    </source>
</evidence>
<comment type="caution">
    <text evidence="3">The sequence shown here is derived from an EMBL/GenBank/DDBJ whole genome shotgun (WGS) entry which is preliminary data.</text>
</comment>
<dbReference type="InterPro" id="IPR005123">
    <property type="entry name" value="Oxoglu/Fe-dep_dioxygenase_dom"/>
</dbReference>
<gene>
    <name evidence="3" type="ORF">V5O48_006255</name>
</gene>
<name>A0ABR3FKJ1_9AGAR</name>
<keyword evidence="1" id="KW-0479">Metal-binding</keyword>
<dbReference type="Gene3D" id="2.60.120.620">
    <property type="entry name" value="q2cbj1_9rhob like domain"/>
    <property type="match status" value="1"/>
</dbReference>
<feature type="domain" description="Fe2OG dioxygenase" evidence="2">
    <location>
        <begin position="125"/>
        <end position="223"/>
    </location>
</feature>
<dbReference type="InterPro" id="IPR044862">
    <property type="entry name" value="Pro_4_hyd_alph_FE2OG_OXY"/>
</dbReference>